<evidence type="ECO:0000313" key="9">
    <source>
        <dbReference type="Proteomes" id="UP000183255"/>
    </source>
</evidence>
<reference evidence="8 9" key="1">
    <citation type="submission" date="2016-10" db="EMBL/GenBank/DDBJ databases">
        <authorList>
            <person name="de Groot N.N."/>
        </authorList>
    </citation>
    <scope>NUCLEOTIDE SEQUENCE [LARGE SCALE GENOMIC DNA]</scope>
    <source>
        <strain evidence="8 9">CGMCC 1.5058</strain>
    </source>
</reference>
<dbReference type="InterPro" id="IPR050490">
    <property type="entry name" value="Bact_solute-bd_prot1"/>
</dbReference>
<dbReference type="RefSeq" id="WP_031574769.1">
    <property type="nucleotide sequence ID" value="NZ_FNDZ01000003.1"/>
</dbReference>
<keyword evidence="4" id="KW-0564">Palmitate</keyword>
<feature type="region of interest" description="Disordered" evidence="6">
    <location>
        <begin position="22"/>
        <end position="45"/>
    </location>
</feature>
<dbReference type="AlphaFoldDB" id="A0A1G8MC20"/>
<organism evidence="8 9">
    <name type="scientific">Proteiniclasticum ruminis</name>
    <dbReference type="NCBI Taxonomy" id="398199"/>
    <lineage>
        <taxon>Bacteria</taxon>
        <taxon>Bacillati</taxon>
        <taxon>Bacillota</taxon>
        <taxon>Clostridia</taxon>
        <taxon>Eubacteriales</taxon>
        <taxon>Clostridiaceae</taxon>
        <taxon>Proteiniclasticum</taxon>
    </lineage>
</organism>
<dbReference type="InterPro" id="IPR022387">
    <property type="entry name" value="Bind_CPR0540"/>
</dbReference>
<dbReference type="Proteomes" id="UP000183255">
    <property type="component" value="Unassembled WGS sequence"/>
</dbReference>
<keyword evidence="2 7" id="KW-0732">Signal</keyword>
<evidence type="ECO:0000256" key="3">
    <source>
        <dbReference type="ARBA" id="ARBA00023136"/>
    </source>
</evidence>
<protein>
    <submittedName>
        <fullName evidence="8">N-acetylglucosamine transport system substrate-binding protein</fullName>
    </submittedName>
</protein>
<feature type="signal peptide" evidence="7">
    <location>
        <begin position="1"/>
        <end position="19"/>
    </location>
</feature>
<name>A0A1G8MC20_9CLOT</name>
<dbReference type="PROSITE" id="PS51257">
    <property type="entry name" value="PROKAR_LIPOPROTEIN"/>
    <property type="match status" value="1"/>
</dbReference>
<dbReference type="PANTHER" id="PTHR43649:SF33">
    <property type="entry name" value="POLYGALACTURONAN_RHAMNOGALACTURONAN-BINDING PROTEIN YTCQ"/>
    <property type="match status" value="1"/>
</dbReference>
<dbReference type="EMBL" id="FNDZ01000003">
    <property type="protein sequence ID" value="SDI65417.1"/>
    <property type="molecule type" value="Genomic_DNA"/>
</dbReference>
<dbReference type="NCBIfam" id="TIGR03850">
    <property type="entry name" value="bind_CPR_0540"/>
    <property type="match status" value="1"/>
</dbReference>
<dbReference type="Gene3D" id="3.40.190.10">
    <property type="entry name" value="Periplasmic binding protein-like II"/>
    <property type="match status" value="1"/>
</dbReference>
<dbReference type="SUPFAM" id="SSF53850">
    <property type="entry name" value="Periplasmic binding protein-like II"/>
    <property type="match status" value="1"/>
</dbReference>
<proteinExistence type="predicted"/>
<sequence>MKKILALLMSITLVVGLSACGQKTEDDPVTPGGTETPSETPGETEERTLKIAGLDGGYGKEHWMAVAEKFEANNPGVTVELTLEKNIEDVLRPQIQAMNVPDLMYISVGREGMMTETLIKENAVMDITDVLSMKVPGEEVTVGDKIIPGFTDTLITNPYGDGKTYLAPLFYGPTGLFYNSGLVGEGKTYALPETFEELFALNETAKANGSSLFTYPTTGYFDAFFYALVNEVGGAEFFNKAMTFDVETWSSDTMKEVFAIVGELVSYNHPDTVAQANNEGFTKNQQLILDNKALFIPNGTWLPGEMEKAPRAEGFEWGFTALPAVEKGGDRYSYTFFEQMYIPEGAKEADLAKEFIAYMYSDEAAKIIYEKSGAVMPVTTASSFMTDEDPNKLYYSVYDDGAKAAMGGFQSAPAVEGVDLVSSTGILFGTINSVATGDKTVDTWHQEVVDAVTKISAAMNN</sequence>
<evidence type="ECO:0000313" key="8">
    <source>
        <dbReference type="EMBL" id="SDI65417.1"/>
    </source>
</evidence>
<evidence type="ECO:0000256" key="7">
    <source>
        <dbReference type="SAM" id="SignalP"/>
    </source>
</evidence>
<accession>A0A1G8MC20</accession>
<dbReference type="InterPro" id="IPR006059">
    <property type="entry name" value="SBP"/>
</dbReference>
<evidence type="ECO:0000256" key="2">
    <source>
        <dbReference type="ARBA" id="ARBA00022729"/>
    </source>
</evidence>
<dbReference type="Pfam" id="PF13416">
    <property type="entry name" value="SBP_bac_8"/>
    <property type="match status" value="1"/>
</dbReference>
<evidence type="ECO:0000256" key="4">
    <source>
        <dbReference type="ARBA" id="ARBA00023139"/>
    </source>
</evidence>
<feature type="chain" id="PRO_5038654398" evidence="7">
    <location>
        <begin position="20"/>
        <end position="461"/>
    </location>
</feature>
<keyword evidence="1" id="KW-1003">Cell membrane</keyword>
<evidence type="ECO:0000256" key="5">
    <source>
        <dbReference type="ARBA" id="ARBA00023288"/>
    </source>
</evidence>
<evidence type="ECO:0000256" key="1">
    <source>
        <dbReference type="ARBA" id="ARBA00022475"/>
    </source>
</evidence>
<keyword evidence="5" id="KW-0449">Lipoprotein</keyword>
<dbReference type="PANTHER" id="PTHR43649">
    <property type="entry name" value="ARABINOSE-BINDING PROTEIN-RELATED"/>
    <property type="match status" value="1"/>
</dbReference>
<evidence type="ECO:0000256" key="6">
    <source>
        <dbReference type="SAM" id="MobiDB-lite"/>
    </source>
</evidence>
<feature type="compositionally biased region" description="Low complexity" evidence="6">
    <location>
        <begin position="30"/>
        <end position="41"/>
    </location>
</feature>
<gene>
    <name evidence="8" type="ORF">SAMN05421804_103342</name>
</gene>
<keyword evidence="3" id="KW-0472">Membrane</keyword>